<dbReference type="HOGENOM" id="CLU_000680_14_0_1"/>
<dbReference type="Proteomes" id="UP000006038">
    <property type="component" value="Chromosome 1"/>
</dbReference>
<dbReference type="eggNOG" id="KOG1075">
    <property type="taxonomic scope" value="Eukaryota"/>
</dbReference>
<dbReference type="Pfam" id="PF13966">
    <property type="entry name" value="zf-RVT"/>
    <property type="match status" value="1"/>
</dbReference>
<dbReference type="InterPro" id="IPR053151">
    <property type="entry name" value="RNase_H-like"/>
</dbReference>
<dbReference type="Pfam" id="PF13456">
    <property type="entry name" value="RVT_3"/>
    <property type="match status" value="1"/>
</dbReference>
<evidence type="ECO:0000313" key="4">
    <source>
        <dbReference type="Proteomes" id="UP000006038"/>
    </source>
</evidence>
<proteinExistence type="predicted"/>
<dbReference type="InterPro" id="IPR036397">
    <property type="entry name" value="RNaseH_sf"/>
</dbReference>
<evidence type="ECO:0000259" key="2">
    <source>
        <dbReference type="Pfam" id="PF13966"/>
    </source>
</evidence>
<dbReference type="InterPro" id="IPR026960">
    <property type="entry name" value="RVT-Znf"/>
</dbReference>
<reference evidence="3" key="2">
    <citation type="submission" date="2013-04" db="UniProtKB">
        <authorList>
            <consortium name="EnsemblPlants"/>
        </authorList>
    </citation>
    <scope>IDENTIFICATION</scope>
</reference>
<dbReference type="PANTHER" id="PTHR47723">
    <property type="entry name" value="OS05G0353850 PROTEIN"/>
    <property type="match status" value="1"/>
</dbReference>
<feature type="domain" description="RNase H type-1" evidence="1">
    <location>
        <begin position="195"/>
        <end position="314"/>
    </location>
</feature>
<dbReference type="InterPro" id="IPR012337">
    <property type="entry name" value="RNaseH-like_sf"/>
</dbReference>
<dbReference type="Gramene" id="OB01G37910.1">
    <property type="protein sequence ID" value="OB01G37910.1"/>
    <property type="gene ID" value="OB01G37910"/>
</dbReference>
<dbReference type="STRING" id="4533.J3L3I5"/>
<dbReference type="EnsemblPlants" id="OB01G37910.1">
    <property type="protein sequence ID" value="OB01G37910.1"/>
    <property type="gene ID" value="OB01G37910"/>
</dbReference>
<dbReference type="GO" id="GO:0004523">
    <property type="term" value="F:RNA-DNA hybrid ribonuclease activity"/>
    <property type="evidence" value="ECO:0007669"/>
    <property type="project" value="InterPro"/>
</dbReference>
<name>J3L3I5_ORYBR</name>
<dbReference type="Gene3D" id="3.30.420.10">
    <property type="entry name" value="Ribonuclease H-like superfamily/Ribonuclease H"/>
    <property type="match status" value="1"/>
</dbReference>
<dbReference type="CDD" id="cd06222">
    <property type="entry name" value="RNase_H_like"/>
    <property type="match status" value="1"/>
</dbReference>
<accession>J3L3I5</accession>
<evidence type="ECO:0008006" key="5">
    <source>
        <dbReference type="Google" id="ProtNLM"/>
    </source>
</evidence>
<dbReference type="OMA" id="LLAPWIC"/>
<reference evidence="3" key="1">
    <citation type="journal article" date="2013" name="Nat. Commun.">
        <title>Whole-genome sequencing of Oryza brachyantha reveals mechanisms underlying Oryza genome evolution.</title>
        <authorList>
            <person name="Chen J."/>
            <person name="Huang Q."/>
            <person name="Gao D."/>
            <person name="Wang J."/>
            <person name="Lang Y."/>
            <person name="Liu T."/>
            <person name="Li B."/>
            <person name="Bai Z."/>
            <person name="Luis Goicoechea J."/>
            <person name="Liang C."/>
            <person name="Chen C."/>
            <person name="Zhang W."/>
            <person name="Sun S."/>
            <person name="Liao Y."/>
            <person name="Zhang X."/>
            <person name="Yang L."/>
            <person name="Song C."/>
            <person name="Wang M."/>
            <person name="Shi J."/>
            <person name="Liu G."/>
            <person name="Liu J."/>
            <person name="Zhou H."/>
            <person name="Zhou W."/>
            <person name="Yu Q."/>
            <person name="An N."/>
            <person name="Chen Y."/>
            <person name="Cai Q."/>
            <person name="Wang B."/>
            <person name="Liu B."/>
            <person name="Min J."/>
            <person name="Huang Y."/>
            <person name="Wu H."/>
            <person name="Li Z."/>
            <person name="Zhang Y."/>
            <person name="Yin Y."/>
            <person name="Song W."/>
            <person name="Jiang J."/>
            <person name="Jackson S.A."/>
            <person name="Wing R.A."/>
            <person name="Wang J."/>
            <person name="Chen M."/>
        </authorList>
    </citation>
    <scope>NUCLEOTIDE SEQUENCE [LARGE SCALE GENOMIC DNA]</scope>
    <source>
        <strain evidence="3">cv. IRGC 101232</strain>
    </source>
</reference>
<dbReference type="InterPro" id="IPR002156">
    <property type="entry name" value="RNaseH_domain"/>
</dbReference>
<keyword evidence="4" id="KW-1185">Reference proteome</keyword>
<dbReference type="InterPro" id="IPR044730">
    <property type="entry name" value="RNase_H-like_dom_plant"/>
</dbReference>
<evidence type="ECO:0000313" key="3">
    <source>
        <dbReference type="EnsemblPlants" id="OB01G37910.1"/>
    </source>
</evidence>
<sequence>MVAQSENGRGMTSELQENVNMWKKLWRINAPGKMLITLWRIVHDCLPSGFQLRRRHIPALEGCCFCERDDRIEHIFLLCPFAECVWDSIKSHFDLKLCRSELRSMKQWAFDFLGRSSNIQKTVMAVTLWHIWEARNQARNNTTPTSPRQVTLKILAYVDMIEQHCTRSAFAARSDPTQPAPRWSPPSEGTILINTDAAVFRAAGFFGLGFLLRDHNGVCLLAVNERQTGCTSPETAEAMAIRCDLRTALDEGHQKIMLASDCLSIIQRIQSVGCDRSTNGALTSDIKVLATGFWDCSFMYVNRSTNAAAHLLAQCSEQTSCNVYRDVIPEPIREVLLSDLSKSCGIISKKKKVCFHK</sequence>
<dbReference type="PANTHER" id="PTHR47723:SF21">
    <property type="entry name" value="POLYNUCLEOTIDYL TRANSFERASE, RIBONUCLEASE H-LIKE SUPERFAMILY PROTEIN"/>
    <property type="match status" value="1"/>
</dbReference>
<dbReference type="GO" id="GO:0003676">
    <property type="term" value="F:nucleic acid binding"/>
    <property type="evidence" value="ECO:0007669"/>
    <property type="project" value="InterPro"/>
</dbReference>
<dbReference type="AlphaFoldDB" id="J3L3I5"/>
<protein>
    <recommendedName>
        <fullName evidence="5">Reverse transcriptase zinc-binding domain-containing protein</fullName>
    </recommendedName>
</protein>
<organism evidence="3">
    <name type="scientific">Oryza brachyantha</name>
    <name type="common">malo sina</name>
    <dbReference type="NCBI Taxonomy" id="4533"/>
    <lineage>
        <taxon>Eukaryota</taxon>
        <taxon>Viridiplantae</taxon>
        <taxon>Streptophyta</taxon>
        <taxon>Embryophyta</taxon>
        <taxon>Tracheophyta</taxon>
        <taxon>Spermatophyta</taxon>
        <taxon>Magnoliopsida</taxon>
        <taxon>Liliopsida</taxon>
        <taxon>Poales</taxon>
        <taxon>Poaceae</taxon>
        <taxon>BOP clade</taxon>
        <taxon>Oryzoideae</taxon>
        <taxon>Oryzeae</taxon>
        <taxon>Oryzinae</taxon>
        <taxon>Oryza</taxon>
    </lineage>
</organism>
<feature type="domain" description="Reverse transcriptase zinc-binding" evidence="2">
    <location>
        <begin position="13"/>
        <end position="86"/>
    </location>
</feature>
<dbReference type="SUPFAM" id="SSF53098">
    <property type="entry name" value="Ribonuclease H-like"/>
    <property type="match status" value="1"/>
</dbReference>
<evidence type="ECO:0000259" key="1">
    <source>
        <dbReference type="Pfam" id="PF13456"/>
    </source>
</evidence>